<dbReference type="InterPro" id="IPR018294">
    <property type="entry name" value="ISPD_synthase_CS"/>
</dbReference>
<keyword evidence="6 7" id="KW-0414">Isoprene biosynthesis</keyword>
<evidence type="ECO:0000256" key="5">
    <source>
        <dbReference type="ARBA" id="ARBA00022695"/>
    </source>
</evidence>
<dbReference type="GO" id="GO:0050518">
    <property type="term" value="F:2-C-methyl-D-erythritol 4-phosphate cytidylyltransferase activity"/>
    <property type="evidence" value="ECO:0007669"/>
    <property type="project" value="UniProtKB-UniRule"/>
</dbReference>
<dbReference type="EC" id="2.7.7.60" evidence="7"/>
<dbReference type="InterPro" id="IPR034683">
    <property type="entry name" value="IspD/TarI"/>
</dbReference>
<dbReference type="EMBL" id="CP101717">
    <property type="protein sequence ID" value="WLD59225.1"/>
    <property type="molecule type" value="Genomic_DNA"/>
</dbReference>
<feature type="site" description="Positions MEP for the nucleophilic attack" evidence="7">
    <location>
        <position position="159"/>
    </location>
</feature>
<gene>
    <name evidence="7 8" type="primary">ispD</name>
    <name evidence="8" type="ORF">NFC81_05405</name>
</gene>
<comment type="catalytic activity">
    <reaction evidence="1 7">
        <text>2-C-methyl-D-erythritol 4-phosphate + CTP + H(+) = 4-CDP-2-C-methyl-D-erythritol + diphosphate</text>
        <dbReference type="Rhea" id="RHEA:13429"/>
        <dbReference type="ChEBI" id="CHEBI:15378"/>
        <dbReference type="ChEBI" id="CHEBI:33019"/>
        <dbReference type="ChEBI" id="CHEBI:37563"/>
        <dbReference type="ChEBI" id="CHEBI:57823"/>
        <dbReference type="ChEBI" id="CHEBI:58262"/>
        <dbReference type="EC" id="2.7.7.60"/>
    </reaction>
</comment>
<evidence type="ECO:0000256" key="7">
    <source>
        <dbReference type="HAMAP-Rule" id="MF_00108"/>
    </source>
</evidence>
<comment type="similarity">
    <text evidence="3 7">Belongs to the IspD/TarI cytidylyltransferase family. IspD subfamily.</text>
</comment>
<feature type="site" description="Transition state stabilizer" evidence="7">
    <location>
        <position position="20"/>
    </location>
</feature>
<dbReference type="GO" id="GO:0019288">
    <property type="term" value="P:isopentenyl diphosphate biosynthetic process, methylerythritol 4-phosphate pathway"/>
    <property type="evidence" value="ECO:0007669"/>
    <property type="project" value="UniProtKB-UniRule"/>
</dbReference>
<accession>A0AB38YIT3</accession>
<evidence type="ECO:0000256" key="3">
    <source>
        <dbReference type="ARBA" id="ARBA00009789"/>
    </source>
</evidence>
<dbReference type="FunFam" id="3.90.550.10:FF:000003">
    <property type="entry name" value="2-C-methyl-D-erythritol 4-phosphate cytidylyltransferase"/>
    <property type="match status" value="1"/>
</dbReference>
<evidence type="ECO:0000256" key="6">
    <source>
        <dbReference type="ARBA" id="ARBA00023229"/>
    </source>
</evidence>
<dbReference type="CDD" id="cd02516">
    <property type="entry name" value="CDP-ME_synthetase"/>
    <property type="match status" value="1"/>
</dbReference>
<feature type="site" description="Transition state stabilizer" evidence="7">
    <location>
        <position position="27"/>
    </location>
</feature>
<comment type="pathway">
    <text evidence="2 7">Isoprenoid biosynthesis; isopentenyl diphosphate biosynthesis via DXP pathway; isopentenyl diphosphate from 1-deoxy-D-xylulose 5-phosphate: step 2/6.</text>
</comment>
<dbReference type="HAMAP" id="MF_00108">
    <property type="entry name" value="IspD"/>
    <property type="match status" value="1"/>
</dbReference>
<keyword evidence="4 7" id="KW-0808">Transferase</keyword>
<dbReference type="PANTHER" id="PTHR32125:SF4">
    <property type="entry name" value="2-C-METHYL-D-ERYTHRITOL 4-PHOSPHATE CYTIDYLYLTRANSFERASE, CHLOROPLASTIC"/>
    <property type="match status" value="1"/>
</dbReference>
<feature type="site" description="Positions MEP for the nucleophilic attack" evidence="7">
    <location>
        <position position="215"/>
    </location>
</feature>
<proteinExistence type="inferred from homology"/>
<dbReference type="InterPro" id="IPR001228">
    <property type="entry name" value="IspD"/>
</dbReference>
<comment type="function">
    <text evidence="7">Catalyzes the formation of 4-diphosphocytidyl-2-C-methyl-D-erythritol from CTP and 2-C-methyl-D-erythritol 4-phosphate (MEP).</text>
</comment>
<dbReference type="NCBIfam" id="TIGR00453">
    <property type="entry name" value="ispD"/>
    <property type="match status" value="1"/>
</dbReference>
<dbReference type="AlphaFoldDB" id="A0AB38YIT3"/>
<name>A0AB38YIT3_9GAMM</name>
<evidence type="ECO:0000256" key="2">
    <source>
        <dbReference type="ARBA" id="ARBA00004787"/>
    </source>
</evidence>
<dbReference type="PANTHER" id="PTHR32125">
    <property type="entry name" value="2-C-METHYL-D-ERYTHRITOL 4-PHOSPHATE CYTIDYLYLTRANSFERASE, CHLOROPLASTIC"/>
    <property type="match status" value="1"/>
</dbReference>
<dbReference type="RefSeq" id="WP_304996515.1">
    <property type="nucleotide sequence ID" value="NZ_CP101717.1"/>
</dbReference>
<dbReference type="InterPro" id="IPR029044">
    <property type="entry name" value="Nucleotide-diphossugar_trans"/>
</dbReference>
<dbReference type="InterPro" id="IPR050088">
    <property type="entry name" value="IspD/TarI_cytidylyltransf_bact"/>
</dbReference>
<dbReference type="Pfam" id="PF01128">
    <property type="entry name" value="IspD"/>
    <property type="match status" value="1"/>
</dbReference>
<evidence type="ECO:0000256" key="1">
    <source>
        <dbReference type="ARBA" id="ARBA00001282"/>
    </source>
</evidence>
<sequence>MIEEQPQFWVLIPAAGSGQRMQSDIPKQYLEVAGKTVLQHTVDRLASANGIAGLVLVTAPDDQRAEIIMPQTIACHRAVGGATRADTVLSGVEKIIALVGTEVWVLVHDAARPGVRQADVEQLMAVCAGSGEGGILAQPVRDTVKQAARDMTISTTLPREEIWLAQTPQCFKAGLLRSALQQAMASSATITDEASAMTLAGYACRLVPGHWRNMKLTEPEDMPLLEWILSNEA</sequence>
<dbReference type="SUPFAM" id="SSF53448">
    <property type="entry name" value="Nucleotide-diphospho-sugar transferases"/>
    <property type="match status" value="1"/>
</dbReference>
<evidence type="ECO:0000313" key="8">
    <source>
        <dbReference type="EMBL" id="WLD59225.1"/>
    </source>
</evidence>
<dbReference type="PROSITE" id="PS01295">
    <property type="entry name" value="ISPD"/>
    <property type="match status" value="1"/>
</dbReference>
<keyword evidence="5 7" id="KW-0548">Nucleotidyltransferase</keyword>
<organism evidence="8">
    <name type="scientific">Salinispirillum sp. LH 10-3-1</name>
    <dbReference type="NCBI Taxonomy" id="2952525"/>
    <lineage>
        <taxon>Bacteria</taxon>
        <taxon>Pseudomonadati</taxon>
        <taxon>Pseudomonadota</taxon>
        <taxon>Gammaproteobacteria</taxon>
        <taxon>Oceanospirillales</taxon>
        <taxon>Saccharospirillaceae</taxon>
        <taxon>Salinispirillum</taxon>
    </lineage>
</organism>
<protein>
    <recommendedName>
        <fullName evidence="7">2-C-methyl-D-erythritol 4-phosphate cytidylyltransferase</fullName>
        <ecNumber evidence="7">2.7.7.60</ecNumber>
    </recommendedName>
    <alternativeName>
        <fullName evidence="7">4-diphosphocytidyl-2C-methyl-D-erythritol synthase</fullName>
    </alternativeName>
    <alternativeName>
        <fullName evidence="7">MEP cytidylyltransferase</fullName>
        <shortName evidence="7">MCT</shortName>
    </alternativeName>
</protein>
<dbReference type="Gene3D" id="3.90.550.10">
    <property type="entry name" value="Spore Coat Polysaccharide Biosynthesis Protein SpsA, Chain A"/>
    <property type="match status" value="1"/>
</dbReference>
<evidence type="ECO:0000256" key="4">
    <source>
        <dbReference type="ARBA" id="ARBA00022679"/>
    </source>
</evidence>
<reference evidence="8" key="1">
    <citation type="submission" date="2022-07" db="EMBL/GenBank/DDBJ databases">
        <title>Complete genome sequence of Salinispirillum sp. LH10-3-1 capable of multiple carbohydrate inversion isolated from a soda lake.</title>
        <authorList>
            <person name="Liu J."/>
            <person name="Zhai Y."/>
            <person name="Zhang H."/>
            <person name="Yang H."/>
            <person name="Qu J."/>
            <person name="Li J."/>
        </authorList>
    </citation>
    <scope>NUCLEOTIDE SEQUENCE</scope>
    <source>
        <strain evidence="8">LH 10-3-1</strain>
    </source>
</reference>